<sequence>MPEPIRTCVGCGVRAPQRELVRLRLVEGRVEVDRRRSGGRGAWLHADRGCLERAEKRRAFARVFRRAGATPAAELLRDVLTGSARKD</sequence>
<evidence type="ECO:0000313" key="3">
    <source>
        <dbReference type="Proteomes" id="UP000503640"/>
    </source>
</evidence>
<dbReference type="EMBL" id="BJTG01000014">
    <property type="protein sequence ID" value="GEJ59455.1"/>
    <property type="molecule type" value="Genomic_DNA"/>
</dbReference>
<organism evidence="2 3">
    <name type="scientific">Anaeromyxobacter diazotrophicus</name>
    <dbReference type="NCBI Taxonomy" id="2590199"/>
    <lineage>
        <taxon>Bacteria</taxon>
        <taxon>Pseudomonadati</taxon>
        <taxon>Myxococcota</taxon>
        <taxon>Myxococcia</taxon>
        <taxon>Myxococcales</taxon>
        <taxon>Cystobacterineae</taxon>
        <taxon>Anaeromyxobacteraceae</taxon>
        <taxon>Anaeromyxobacter</taxon>
    </lineage>
</organism>
<name>A0A7I9VSR6_9BACT</name>
<proteinExistence type="predicted"/>
<feature type="domain" description="YlxR" evidence="1">
    <location>
        <begin position="6"/>
        <end position="68"/>
    </location>
</feature>
<dbReference type="InterPro" id="IPR035931">
    <property type="entry name" value="YlxR-like_sf"/>
</dbReference>
<keyword evidence="3" id="KW-1185">Reference proteome</keyword>
<comment type="caution">
    <text evidence="2">The sequence shown here is derived from an EMBL/GenBank/DDBJ whole genome shotgun (WGS) entry which is preliminary data.</text>
</comment>
<dbReference type="InterPro" id="IPR007393">
    <property type="entry name" value="YlxR_dom"/>
</dbReference>
<dbReference type="Gene3D" id="3.30.1230.10">
    <property type="entry name" value="YlxR-like"/>
    <property type="match status" value="1"/>
</dbReference>
<protein>
    <recommendedName>
        <fullName evidence="1">YlxR domain-containing protein</fullName>
    </recommendedName>
</protein>
<evidence type="ECO:0000313" key="2">
    <source>
        <dbReference type="EMBL" id="GEJ59455.1"/>
    </source>
</evidence>
<dbReference type="Proteomes" id="UP000503640">
    <property type="component" value="Unassembled WGS sequence"/>
</dbReference>
<dbReference type="AlphaFoldDB" id="A0A7I9VSR6"/>
<dbReference type="SUPFAM" id="SSF64376">
    <property type="entry name" value="YlxR-like"/>
    <property type="match status" value="1"/>
</dbReference>
<dbReference type="Pfam" id="PF04296">
    <property type="entry name" value="YlxR"/>
    <property type="match status" value="1"/>
</dbReference>
<dbReference type="RefSeq" id="WP_176068963.1">
    <property type="nucleotide sequence ID" value="NZ_BJTG01000014.1"/>
</dbReference>
<evidence type="ECO:0000259" key="1">
    <source>
        <dbReference type="Pfam" id="PF04296"/>
    </source>
</evidence>
<accession>A0A7I9VSR6</accession>
<gene>
    <name evidence="2" type="ORF">AMYX_41960</name>
</gene>
<reference evidence="3" key="1">
    <citation type="journal article" date="2020" name="Appl. Environ. Microbiol.">
        <title>Diazotrophic Anaeromyxobacter Isolates from Soils.</title>
        <authorList>
            <person name="Masuda Y."/>
            <person name="Yamanaka H."/>
            <person name="Xu Z.X."/>
            <person name="Shiratori Y."/>
            <person name="Aono T."/>
            <person name="Amachi S."/>
            <person name="Senoo K."/>
            <person name="Itoh H."/>
        </authorList>
    </citation>
    <scope>NUCLEOTIDE SEQUENCE [LARGE SCALE GENOMIC DNA]</scope>
    <source>
        <strain evidence="3">R267</strain>
    </source>
</reference>
<dbReference type="InterPro" id="IPR037465">
    <property type="entry name" value="YlxR"/>
</dbReference>
<dbReference type="PANTHER" id="PTHR34215">
    <property type="entry name" value="BLL0784 PROTEIN"/>
    <property type="match status" value="1"/>
</dbReference>
<dbReference type="PANTHER" id="PTHR34215:SF1">
    <property type="entry name" value="YLXR DOMAIN-CONTAINING PROTEIN"/>
    <property type="match status" value="1"/>
</dbReference>